<comment type="caution">
    <text evidence="2">The sequence shown here is derived from an EMBL/GenBank/DDBJ whole genome shotgun (WGS) entry which is preliminary data.</text>
</comment>
<evidence type="ECO:0000259" key="1">
    <source>
        <dbReference type="Pfam" id="PF04326"/>
    </source>
</evidence>
<dbReference type="InterPro" id="IPR007421">
    <property type="entry name" value="Schlafen_AlbA_2_dom"/>
</dbReference>
<protein>
    <submittedName>
        <fullName evidence="2">DNA binding domain-containing protein</fullName>
    </submittedName>
</protein>
<proteinExistence type="predicted"/>
<dbReference type="EMBL" id="JAVRBG010000002">
    <property type="protein sequence ID" value="MDT0293533.1"/>
    <property type="molecule type" value="Genomic_DNA"/>
</dbReference>
<organism evidence="2 3">
    <name type="scientific">Mesonia ostreae</name>
    <dbReference type="NCBI Taxonomy" id="861110"/>
    <lineage>
        <taxon>Bacteria</taxon>
        <taxon>Pseudomonadati</taxon>
        <taxon>Bacteroidota</taxon>
        <taxon>Flavobacteriia</taxon>
        <taxon>Flavobacteriales</taxon>
        <taxon>Flavobacteriaceae</taxon>
        <taxon>Mesonia</taxon>
    </lineage>
</organism>
<dbReference type="InterPro" id="IPR038461">
    <property type="entry name" value="Schlafen_AlbA_2_dom_sf"/>
</dbReference>
<dbReference type="PANTHER" id="PTHR30595:SF6">
    <property type="entry name" value="SCHLAFEN ALBA-2 DOMAIN-CONTAINING PROTEIN"/>
    <property type="match status" value="1"/>
</dbReference>
<dbReference type="InterPro" id="IPR038475">
    <property type="entry name" value="RecG_C_sf"/>
</dbReference>
<sequence>MTKKELIAKLNDLEWEDFEVKEAKASVPKSCWETVSAFSNTSGGWLVFGIKEIGKSFEIQGVNNPEKIGQDFLNTLRGEKFNVFIDTKQERYTIDDKTVLAFYIPVSAQKPVYYNTQANTFIRRSSSDQKARKNEIDAFYRDQTFGTKTSELASNTSKKDIDTTSLKQYRDYMARFNPDVSYNRFDEDVFLSKLRIVDNNQLTYAGLLFLGKRDTIEKHFPDFRIDLLEIEGKSISEATSTYSFRLGEFENLWDYYFECFKRLKPEVDVAFQLTDQGFGQELSPGLKAIREALVNMLMHADYFAPSHSRIRIFTNHIEFYNPGGLPKPIEELKAKDLSLPRNPLITKLFRMVRLAENAGYGFDRIEANWKTYNNTTPEYDISFDATILKLYTYAQEENKEISDNNKNNFGVTVEKLRRELANQKLNKSLINSILNTGFDGFLEYLEAEFPKTSEKLRSNFGETSEKLRRGSAKNSIQLLMLMESDGSTSAEKASAILAVSSRTVETYIAKLKELNIIKREGSDKLGQWILINDDL</sequence>
<evidence type="ECO:0000313" key="3">
    <source>
        <dbReference type="Proteomes" id="UP001182991"/>
    </source>
</evidence>
<dbReference type="Pfam" id="PF04326">
    <property type="entry name" value="SLFN_AlbA_2"/>
    <property type="match status" value="1"/>
</dbReference>
<dbReference type="PANTHER" id="PTHR30595">
    <property type="entry name" value="GLPR-RELATED TRANSCRIPTIONAL REPRESSOR"/>
    <property type="match status" value="1"/>
</dbReference>
<dbReference type="Pfam" id="PF13749">
    <property type="entry name" value="HATPase_c_4"/>
    <property type="match status" value="1"/>
</dbReference>
<dbReference type="RefSeq" id="WP_311400509.1">
    <property type="nucleotide sequence ID" value="NZ_JAVRBG010000002.1"/>
</dbReference>
<keyword evidence="3" id="KW-1185">Reference proteome</keyword>
<feature type="domain" description="Schlafen AlbA-2" evidence="1">
    <location>
        <begin position="14"/>
        <end position="131"/>
    </location>
</feature>
<dbReference type="Gene3D" id="3.30.950.30">
    <property type="entry name" value="Schlafen, AAA domain"/>
    <property type="match status" value="1"/>
</dbReference>
<gene>
    <name evidence="2" type="ORF">RLT85_02685</name>
</gene>
<dbReference type="Proteomes" id="UP001182991">
    <property type="component" value="Unassembled WGS sequence"/>
</dbReference>
<dbReference type="Gene3D" id="3.30.565.60">
    <property type="match status" value="1"/>
</dbReference>
<name>A0ABU2KFQ2_9FLAO</name>
<evidence type="ECO:0000313" key="2">
    <source>
        <dbReference type="EMBL" id="MDT0293533.1"/>
    </source>
</evidence>
<reference evidence="3" key="1">
    <citation type="submission" date="2023-07" db="EMBL/GenBank/DDBJ databases">
        <title>Isolating and identifying novel microbial strains from the Mariana Trench.</title>
        <authorList>
            <person name="Fu H."/>
        </authorList>
    </citation>
    <scope>NUCLEOTIDE SEQUENCE [LARGE SCALE GENOMIC DNA]</scope>
    <source>
        <strain evidence="3">T-y2</strain>
    </source>
</reference>
<dbReference type="Gene3D" id="1.10.10.10">
    <property type="entry name" value="Winged helix-like DNA-binding domain superfamily/Winged helix DNA-binding domain"/>
    <property type="match status" value="1"/>
</dbReference>
<dbReference type="InterPro" id="IPR036388">
    <property type="entry name" value="WH-like_DNA-bd_sf"/>
</dbReference>
<accession>A0ABU2KFQ2</accession>